<feature type="coiled-coil region" evidence="3">
    <location>
        <begin position="279"/>
        <end position="306"/>
    </location>
</feature>
<reference evidence="6" key="1">
    <citation type="journal article" date="2020" name="Plant Biotechnol. J.">
        <title>The pomegranate (Punica granatum L.) draft genome dissects genetic divergence between soft- and hard-seeded cultivars.</title>
        <authorList>
            <person name="Luo X."/>
            <person name="Li H."/>
            <person name="Wu Z."/>
            <person name="Yao W."/>
            <person name="Zhao P."/>
            <person name="Cao D."/>
            <person name="Yu H."/>
            <person name="Li K."/>
            <person name="Poudel K."/>
            <person name="Zhao D."/>
            <person name="Zhang F."/>
            <person name="Xia X."/>
            <person name="Chen L."/>
            <person name="Wang Q."/>
            <person name="Jing D."/>
            <person name="Cao S."/>
        </authorList>
    </citation>
    <scope>NUCLEOTIDE SEQUENCE [LARGE SCALE GENOMIC DNA]</scope>
    <source>
        <strain evidence="6">cv. Tunisia</strain>
    </source>
</reference>
<accession>A0A6P8ELK4</accession>
<proteinExistence type="inferred from homology"/>
<feature type="region of interest" description="Disordered" evidence="4">
    <location>
        <begin position="1"/>
        <end position="54"/>
    </location>
</feature>
<dbReference type="Pfam" id="PF07765">
    <property type="entry name" value="KIP1"/>
    <property type="match status" value="1"/>
</dbReference>
<gene>
    <name evidence="7" type="primary">LOC116215234</name>
</gene>
<evidence type="ECO:0000256" key="2">
    <source>
        <dbReference type="ARBA" id="ARBA00038006"/>
    </source>
</evidence>
<feature type="compositionally biased region" description="Low complexity" evidence="4">
    <location>
        <begin position="33"/>
        <end position="54"/>
    </location>
</feature>
<comment type="similarity">
    <text evidence="2">Belongs to the NET family.</text>
</comment>
<name>A0A6P8ELK4_PUNGR</name>
<evidence type="ECO:0000259" key="5">
    <source>
        <dbReference type="PROSITE" id="PS51774"/>
    </source>
</evidence>
<feature type="region of interest" description="Disordered" evidence="4">
    <location>
        <begin position="138"/>
        <end position="171"/>
    </location>
</feature>
<evidence type="ECO:0000256" key="1">
    <source>
        <dbReference type="ARBA" id="ARBA00023054"/>
    </source>
</evidence>
<dbReference type="PANTHER" id="PTHR32258">
    <property type="entry name" value="PROTEIN NETWORKED 4A"/>
    <property type="match status" value="1"/>
</dbReference>
<dbReference type="GO" id="GO:0003779">
    <property type="term" value="F:actin binding"/>
    <property type="evidence" value="ECO:0007669"/>
    <property type="project" value="InterPro"/>
</dbReference>
<keyword evidence="7" id="KW-0418">Kinase</keyword>
<evidence type="ECO:0000256" key="4">
    <source>
        <dbReference type="SAM" id="MobiDB-lite"/>
    </source>
</evidence>
<evidence type="ECO:0000256" key="3">
    <source>
        <dbReference type="SAM" id="Coils"/>
    </source>
</evidence>
<dbReference type="OrthoDB" id="1911293at2759"/>
<dbReference type="InterPro" id="IPR051861">
    <property type="entry name" value="NET_actin-binding_domain"/>
</dbReference>
<protein>
    <submittedName>
        <fullName evidence="7">Kinase-interacting family protein isoform X1</fullName>
    </submittedName>
</protein>
<sequence length="383" mass="43705">MALAVSVHRQPQQSSRVRPCTYDTGMSMEKKSSCQSSSTPPTAESKSSSAPATTTTITRPSWLLSTIADLDERMKAIEAINSEEDSPEDTFAQRAESYYRKRPQLLSLLQDLYNAYLSLSDRYLRGLVKRKRNRVKQSPSQLSFGGLSDQDDGEIDSEAESTLSYQKPPSTPGSIKMSVDMLIAELVMKNVEHDLLLHEVNMMECRRGESSRKMELQENLLEVLESERMILLSQNSALGYQVAALVEENRVLATESELMKTRAEELARCVWKIREEGCVGELSSKIDELQGRIFGLEEKNKEYFDEIVRKGMQFEWDTRHRERSPLGCFEFEKWKLKRERAAIRKSIEYKKAGAGKKKKVVKWWAKVKNMDIFKCGISPTCGQ</sequence>
<feature type="domain" description="NAB" evidence="5">
    <location>
        <begin position="47"/>
        <end position="130"/>
    </location>
</feature>
<dbReference type="RefSeq" id="XP_031406728.1">
    <property type="nucleotide sequence ID" value="XM_031550868.1"/>
</dbReference>
<dbReference type="PANTHER" id="PTHR32258:SF26">
    <property type="entry name" value="KINASE INTERACTING (KIP1-LIKE) FAMILY PROTEIN"/>
    <property type="match status" value="1"/>
</dbReference>
<organism evidence="6 7">
    <name type="scientific">Punica granatum</name>
    <name type="common">Pomegranate</name>
    <dbReference type="NCBI Taxonomy" id="22663"/>
    <lineage>
        <taxon>Eukaryota</taxon>
        <taxon>Viridiplantae</taxon>
        <taxon>Streptophyta</taxon>
        <taxon>Embryophyta</taxon>
        <taxon>Tracheophyta</taxon>
        <taxon>Spermatophyta</taxon>
        <taxon>Magnoliopsida</taxon>
        <taxon>eudicotyledons</taxon>
        <taxon>Gunneridae</taxon>
        <taxon>Pentapetalae</taxon>
        <taxon>rosids</taxon>
        <taxon>malvids</taxon>
        <taxon>Myrtales</taxon>
        <taxon>Lythraceae</taxon>
        <taxon>Punica</taxon>
    </lineage>
</organism>
<dbReference type="Proteomes" id="UP000515151">
    <property type="component" value="Chromosome 7"/>
</dbReference>
<keyword evidence="6" id="KW-1185">Reference proteome</keyword>
<dbReference type="PROSITE" id="PS51774">
    <property type="entry name" value="NAB"/>
    <property type="match status" value="1"/>
</dbReference>
<feature type="compositionally biased region" description="Acidic residues" evidence="4">
    <location>
        <begin position="149"/>
        <end position="159"/>
    </location>
</feature>
<dbReference type="GeneID" id="116215234"/>
<dbReference type="InterPro" id="IPR011684">
    <property type="entry name" value="NAB"/>
</dbReference>
<keyword evidence="1 3" id="KW-0175">Coiled coil</keyword>
<dbReference type="AlphaFoldDB" id="A0A6P8ELK4"/>
<evidence type="ECO:0000313" key="6">
    <source>
        <dbReference type="Proteomes" id="UP000515151"/>
    </source>
</evidence>
<keyword evidence="7" id="KW-0808">Transferase</keyword>
<evidence type="ECO:0000313" key="7">
    <source>
        <dbReference type="RefSeq" id="XP_031406728.1"/>
    </source>
</evidence>
<reference evidence="7" key="2">
    <citation type="submission" date="2025-08" db="UniProtKB">
        <authorList>
            <consortium name="RefSeq"/>
        </authorList>
    </citation>
    <scope>IDENTIFICATION</scope>
    <source>
        <tissue evidence="7">Leaf</tissue>
    </source>
</reference>
<dbReference type="GO" id="GO:0016301">
    <property type="term" value="F:kinase activity"/>
    <property type="evidence" value="ECO:0007669"/>
    <property type="project" value="UniProtKB-KW"/>
</dbReference>